<dbReference type="PANTHER" id="PTHR11241">
    <property type="entry name" value="DEOXYURIDINE 5'-TRIPHOSPHATE NUCLEOTIDOHYDROLASE"/>
    <property type="match status" value="1"/>
</dbReference>
<evidence type="ECO:0000256" key="1">
    <source>
        <dbReference type="ARBA" id="ARBA00006581"/>
    </source>
</evidence>
<reference evidence="7 8" key="1">
    <citation type="journal article" date="2019" name="Int. J. Syst. Evol. Microbiol.">
        <title>The Global Catalogue of Microorganisms (GCM) 10K type strain sequencing project: providing services to taxonomists for standard genome sequencing and annotation.</title>
        <authorList>
            <consortium name="The Broad Institute Genomics Platform"/>
            <consortium name="The Broad Institute Genome Sequencing Center for Infectious Disease"/>
            <person name="Wu L."/>
            <person name="Ma J."/>
        </authorList>
    </citation>
    <scope>NUCLEOTIDE SEQUENCE [LARGE SCALE GENOMIC DNA]</scope>
    <source>
        <strain evidence="7 8">JCM 9933</strain>
    </source>
</reference>
<sequence>MHATPTFEVKILDERIRAWGLPRYQSAMAAAIDLFACVDQPLALAPQSPAQLIPSGLAIHIGDPSVAGLIVPRSGTGHRTGLVMGNSVGVLDADYTGPLLISAWNRNAPGSSPLVVNPGDRIAQLVFVPVVRPVLRVVEEFSRSTARGGGGFGSTGVA</sequence>
<name>A0ABN1FRB7_9PROT</name>
<dbReference type="NCBIfam" id="TIGR00576">
    <property type="entry name" value="dut"/>
    <property type="match status" value="1"/>
</dbReference>
<dbReference type="EMBL" id="BAAAFZ010000061">
    <property type="protein sequence ID" value="GAA0596172.1"/>
    <property type="molecule type" value="Genomic_DNA"/>
</dbReference>
<dbReference type="InterPro" id="IPR033704">
    <property type="entry name" value="dUTPase_trimeric"/>
</dbReference>
<dbReference type="CDD" id="cd07557">
    <property type="entry name" value="trimeric_dUTPase"/>
    <property type="match status" value="1"/>
</dbReference>
<dbReference type="InterPro" id="IPR036157">
    <property type="entry name" value="dUTPase-like_sf"/>
</dbReference>
<dbReference type="EC" id="3.6.1.23" evidence="2"/>
<dbReference type="PANTHER" id="PTHR11241:SF0">
    <property type="entry name" value="DEOXYURIDINE 5'-TRIPHOSPHATE NUCLEOTIDOHYDROLASE"/>
    <property type="match status" value="1"/>
</dbReference>
<dbReference type="InterPro" id="IPR029054">
    <property type="entry name" value="dUTPase-like"/>
</dbReference>
<organism evidence="7 8">
    <name type="scientific">Craurococcus roseus</name>
    <dbReference type="NCBI Taxonomy" id="77585"/>
    <lineage>
        <taxon>Bacteria</taxon>
        <taxon>Pseudomonadati</taxon>
        <taxon>Pseudomonadota</taxon>
        <taxon>Alphaproteobacteria</taxon>
        <taxon>Acetobacterales</taxon>
        <taxon>Acetobacteraceae</taxon>
        <taxon>Craurococcus</taxon>
    </lineage>
</organism>
<proteinExistence type="inferred from homology"/>
<evidence type="ECO:0000256" key="3">
    <source>
        <dbReference type="ARBA" id="ARBA00022801"/>
    </source>
</evidence>
<dbReference type="Pfam" id="PF00692">
    <property type="entry name" value="dUTPase"/>
    <property type="match status" value="1"/>
</dbReference>
<dbReference type="InterPro" id="IPR008181">
    <property type="entry name" value="dUTPase"/>
</dbReference>
<feature type="domain" description="dUTPase-like" evidence="6">
    <location>
        <begin position="19"/>
        <end position="156"/>
    </location>
</feature>
<dbReference type="Gene3D" id="2.70.40.10">
    <property type="match status" value="1"/>
</dbReference>
<evidence type="ECO:0000313" key="8">
    <source>
        <dbReference type="Proteomes" id="UP001501588"/>
    </source>
</evidence>
<evidence type="ECO:0000313" key="7">
    <source>
        <dbReference type="EMBL" id="GAA0596172.1"/>
    </source>
</evidence>
<evidence type="ECO:0000256" key="5">
    <source>
        <dbReference type="ARBA" id="ARBA00047686"/>
    </source>
</evidence>
<accession>A0ABN1FRB7</accession>
<keyword evidence="4" id="KW-0546">Nucleotide metabolism</keyword>
<dbReference type="Proteomes" id="UP001501588">
    <property type="component" value="Unassembled WGS sequence"/>
</dbReference>
<keyword evidence="8" id="KW-1185">Reference proteome</keyword>
<comment type="similarity">
    <text evidence="1">Belongs to the dUTPase family.</text>
</comment>
<evidence type="ECO:0000256" key="4">
    <source>
        <dbReference type="ARBA" id="ARBA00023080"/>
    </source>
</evidence>
<gene>
    <name evidence="7" type="primary">dut</name>
    <name evidence="7" type="ORF">GCM10009416_38130</name>
</gene>
<evidence type="ECO:0000259" key="6">
    <source>
        <dbReference type="Pfam" id="PF00692"/>
    </source>
</evidence>
<keyword evidence="3" id="KW-0378">Hydrolase</keyword>
<dbReference type="NCBIfam" id="NF001862">
    <property type="entry name" value="PRK00601.1"/>
    <property type="match status" value="1"/>
</dbReference>
<dbReference type="SUPFAM" id="SSF51283">
    <property type="entry name" value="dUTPase-like"/>
    <property type="match status" value="1"/>
</dbReference>
<dbReference type="RefSeq" id="WP_343896986.1">
    <property type="nucleotide sequence ID" value="NZ_BAAAFZ010000061.1"/>
</dbReference>
<comment type="caution">
    <text evidence="7">The sequence shown here is derived from an EMBL/GenBank/DDBJ whole genome shotgun (WGS) entry which is preliminary data.</text>
</comment>
<evidence type="ECO:0000256" key="2">
    <source>
        <dbReference type="ARBA" id="ARBA00012379"/>
    </source>
</evidence>
<protein>
    <recommendedName>
        <fullName evidence="2">dUTP diphosphatase</fullName>
        <ecNumber evidence="2">3.6.1.23</ecNumber>
    </recommendedName>
</protein>
<comment type="catalytic activity">
    <reaction evidence="5">
        <text>dUTP + H2O = dUMP + diphosphate + H(+)</text>
        <dbReference type="Rhea" id="RHEA:10248"/>
        <dbReference type="ChEBI" id="CHEBI:15377"/>
        <dbReference type="ChEBI" id="CHEBI:15378"/>
        <dbReference type="ChEBI" id="CHEBI:33019"/>
        <dbReference type="ChEBI" id="CHEBI:61555"/>
        <dbReference type="ChEBI" id="CHEBI:246422"/>
        <dbReference type="EC" id="3.6.1.23"/>
    </reaction>
</comment>